<dbReference type="AlphaFoldDB" id="A0A1V9FK52"/>
<accession>A0A1V9FK52</accession>
<organism evidence="1 2">
    <name type="scientific">Niastella vici</name>
    <dbReference type="NCBI Taxonomy" id="1703345"/>
    <lineage>
        <taxon>Bacteria</taxon>
        <taxon>Pseudomonadati</taxon>
        <taxon>Bacteroidota</taxon>
        <taxon>Chitinophagia</taxon>
        <taxon>Chitinophagales</taxon>
        <taxon>Chitinophagaceae</taxon>
        <taxon>Niastella</taxon>
    </lineage>
</organism>
<name>A0A1V9FK52_9BACT</name>
<dbReference type="EMBL" id="LVYD01000101">
    <property type="protein sequence ID" value="OQP58700.1"/>
    <property type="molecule type" value="Genomic_DNA"/>
</dbReference>
<evidence type="ECO:0008006" key="3">
    <source>
        <dbReference type="Google" id="ProtNLM"/>
    </source>
</evidence>
<evidence type="ECO:0000313" key="1">
    <source>
        <dbReference type="EMBL" id="OQP58700.1"/>
    </source>
</evidence>
<gene>
    <name evidence="1" type="ORF">A3860_39515</name>
</gene>
<keyword evidence="2" id="KW-1185">Reference proteome</keyword>
<dbReference type="Pfam" id="PF19614">
    <property type="entry name" value="DUF6119"/>
    <property type="match status" value="1"/>
</dbReference>
<dbReference type="NCBIfam" id="TIGR04141">
    <property type="entry name" value="TIGR04141 family sporadically distributed protein"/>
    <property type="match status" value="1"/>
</dbReference>
<protein>
    <recommendedName>
        <fullName evidence="3">Sporadically distributed protein, TIGR04141 family</fullName>
    </recommendedName>
</protein>
<dbReference type="Proteomes" id="UP000192796">
    <property type="component" value="Unassembled WGS sequence"/>
</dbReference>
<sequence>MDELIHEVNNGKVKFVKSPLLKKDFGPFKVKLFYADSEYPPKWRSFLEPILDKRSTLAQVENISYSYVCFVGLEENIYAVTGGFAGQKVNRFMIPDFGLEILVRVFSSDSRVVKNIQDRGLTGNLLAQTKFYRGDQRFSDENQFGKIFKQVQAELNKELLKNIFGFTDEQLKRNKSVCMAKDSFQIHKAIDFDMMLSLVSKIADLMKKQPKFSLNKVEHISRRKPQNEELLNELDLWVQNTLYNACKSGHDADVDFCHKKFEDYFNADSIEIIIDNGDPIEISRHSSFSDIVKYLKDSDNYIDDDEGLFKASVLSRKVVTYDSEGIVLTSGSVFHHIHGEFSYKNNTYFLLDGEWYFIKPKFINDLNIECLEMLKYAWDIKILTEPFELKRRESTYNQKYINKPNFFVFDTITPDNIESCDIMKYDNNSIYLIHVKKGFNNSIRDLTSQINIAAKRIQEDLRTGYGYIERVEQQTRRSKVDCLKKQQFPKNGIASLFKDKAPQQIIFCLAFVDKASSKRSLKEEINKFNSNIAKFSLLELKRELYAMGFGFKIIQLTTE</sequence>
<evidence type="ECO:0000313" key="2">
    <source>
        <dbReference type="Proteomes" id="UP000192796"/>
    </source>
</evidence>
<dbReference type="InterPro" id="IPR026487">
    <property type="entry name" value="CHP04141"/>
</dbReference>
<reference evidence="1 2" key="1">
    <citation type="submission" date="2016-03" db="EMBL/GenBank/DDBJ databases">
        <title>Niastella vici sp. nov., isolated from farmland soil.</title>
        <authorList>
            <person name="Chen L."/>
            <person name="Wang D."/>
            <person name="Yang S."/>
            <person name="Wang G."/>
        </authorList>
    </citation>
    <scope>NUCLEOTIDE SEQUENCE [LARGE SCALE GENOMIC DNA]</scope>
    <source>
        <strain evidence="1 2">DJ57</strain>
    </source>
</reference>
<proteinExistence type="predicted"/>
<comment type="caution">
    <text evidence="1">The sequence shown here is derived from an EMBL/GenBank/DDBJ whole genome shotgun (WGS) entry which is preliminary data.</text>
</comment>